<organism evidence="3 4">
    <name type="scientific">Nonomuraea jiangxiensis</name>
    <dbReference type="NCBI Taxonomy" id="633440"/>
    <lineage>
        <taxon>Bacteria</taxon>
        <taxon>Bacillati</taxon>
        <taxon>Actinomycetota</taxon>
        <taxon>Actinomycetes</taxon>
        <taxon>Streptosporangiales</taxon>
        <taxon>Streptosporangiaceae</taxon>
        <taxon>Nonomuraea</taxon>
    </lineage>
</organism>
<dbReference type="SUPFAM" id="SSF56349">
    <property type="entry name" value="DNA breaking-rejoining enzymes"/>
    <property type="match status" value="1"/>
</dbReference>
<feature type="domain" description="Tyr recombinase" evidence="2">
    <location>
        <begin position="10"/>
        <end position="50"/>
    </location>
</feature>
<reference evidence="3 4" key="1">
    <citation type="submission" date="2016-10" db="EMBL/GenBank/DDBJ databases">
        <authorList>
            <person name="de Groot N.N."/>
        </authorList>
    </citation>
    <scope>NUCLEOTIDE SEQUENCE [LARGE SCALE GENOMIC DNA]</scope>
    <source>
        <strain evidence="3 4">CGMCC 4.6533</strain>
    </source>
</reference>
<dbReference type="Gene3D" id="1.10.443.10">
    <property type="entry name" value="Intergrase catalytic core"/>
    <property type="match status" value="1"/>
</dbReference>
<dbReference type="OrthoDB" id="3175606at2"/>
<name>A0A1G9HJ13_9ACTN</name>
<dbReference type="GO" id="GO:0006310">
    <property type="term" value="P:DNA recombination"/>
    <property type="evidence" value="ECO:0007669"/>
    <property type="project" value="UniProtKB-KW"/>
</dbReference>
<dbReference type="InterPro" id="IPR011010">
    <property type="entry name" value="DNA_brk_join_enz"/>
</dbReference>
<dbReference type="InterPro" id="IPR002104">
    <property type="entry name" value="Integrase_catalytic"/>
</dbReference>
<dbReference type="RefSeq" id="WP_090943377.1">
    <property type="nucleotide sequence ID" value="NZ_FNDJ01000022.1"/>
</dbReference>
<proteinExistence type="predicted"/>
<evidence type="ECO:0000259" key="2">
    <source>
        <dbReference type="Pfam" id="PF00589"/>
    </source>
</evidence>
<dbReference type="InterPro" id="IPR013762">
    <property type="entry name" value="Integrase-like_cat_sf"/>
</dbReference>
<sequence length="69" mass="7976">MIHRRLAHHRDVRFHGSRHLLIEQGVNIRVVQEALGHTWVTATERYTHTSTPLIRDTGKRLASALWANS</sequence>
<protein>
    <submittedName>
        <fullName evidence="3">Phage integrase family protein</fullName>
    </submittedName>
</protein>
<dbReference type="EMBL" id="FNDJ01000022">
    <property type="protein sequence ID" value="SDL12889.1"/>
    <property type="molecule type" value="Genomic_DNA"/>
</dbReference>
<evidence type="ECO:0000313" key="4">
    <source>
        <dbReference type="Proteomes" id="UP000199202"/>
    </source>
</evidence>
<evidence type="ECO:0000256" key="1">
    <source>
        <dbReference type="ARBA" id="ARBA00023172"/>
    </source>
</evidence>
<dbReference type="GO" id="GO:0015074">
    <property type="term" value="P:DNA integration"/>
    <property type="evidence" value="ECO:0007669"/>
    <property type="project" value="InterPro"/>
</dbReference>
<accession>A0A1G9HJ13</accession>
<keyword evidence="1" id="KW-0233">DNA recombination</keyword>
<dbReference type="AlphaFoldDB" id="A0A1G9HJ13"/>
<gene>
    <name evidence="3" type="ORF">SAMN05421869_122124</name>
</gene>
<dbReference type="Proteomes" id="UP000199202">
    <property type="component" value="Unassembled WGS sequence"/>
</dbReference>
<dbReference type="GO" id="GO:0003677">
    <property type="term" value="F:DNA binding"/>
    <property type="evidence" value="ECO:0007669"/>
    <property type="project" value="InterPro"/>
</dbReference>
<evidence type="ECO:0000313" key="3">
    <source>
        <dbReference type="EMBL" id="SDL12889.1"/>
    </source>
</evidence>
<keyword evidence="4" id="KW-1185">Reference proteome</keyword>
<dbReference type="Pfam" id="PF00589">
    <property type="entry name" value="Phage_integrase"/>
    <property type="match status" value="1"/>
</dbReference>